<evidence type="ECO:0000313" key="1">
    <source>
        <dbReference type="EMBL" id="PQV52840.1"/>
    </source>
</evidence>
<proteinExistence type="predicted"/>
<organism evidence="1 2">
    <name type="scientific">Albidovulum denitrificans</name>
    <dbReference type="NCBI Taxonomy" id="404881"/>
    <lineage>
        <taxon>Bacteria</taxon>
        <taxon>Pseudomonadati</taxon>
        <taxon>Pseudomonadota</taxon>
        <taxon>Alphaproteobacteria</taxon>
        <taxon>Rhodobacterales</taxon>
        <taxon>Paracoccaceae</taxon>
        <taxon>Albidovulum</taxon>
    </lineage>
</organism>
<dbReference type="RefSeq" id="WP_146111681.1">
    <property type="nucleotide sequence ID" value="NZ_PVEP01000016.1"/>
</dbReference>
<dbReference type="OrthoDB" id="9901819at2"/>
<evidence type="ECO:0000313" key="2">
    <source>
        <dbReference type="Proteomes" id="UP000238338"/>
    </source>
</evidence>
<sequence length="129" mass="14249">MVLYRQAECLRDHADDYLAFVDGYTLVFPGFCEDGLYNPTPAEVAKGTSQNSGSSIAGSSIIEFTPEDRAENAQLSKLSQNAKATAILVTPEMVDCLKNRFDDVSLKRTFRTADEKDVDVAELIFDLCQ</sequence>
<dbReference type="Proteomes" id="UP000238338">
    <property type="component" value="Unassembled WGS sequence"/>
</dbReference>
<accession>A0A2S8RWC1</accession>
<gene>
    <name evidence="1" type="ORF">LX70_04032</name>
</gene>
<name>A0A2S8RWC1_9RHOB</name>
<dbReference type="EMBL" id="PVEP01000016">
    <property type="protein sequence ID" value="PQV52840.1"/>
    <property type="molecule type" value="Genomic_DNA"/>
</dbReference>
<protein>
    <submittedName>
        <fullName evidence="1">Uncharacterized protein</fullName>
    </submittedName>
</protein>
<dbReference type="AlphaFoldDB" id="A0A2S8RWC1"/>
<reference evidence="1 2" key="1">
    <citation type="submission" date="2018-02" db="EMBL/GenBank/DDBJ databases">
        <title>Genomic Encyclopedia of Archaeal and Bacterial Type Strains, Phase II (KMG-II): from individual species to whole genera.</title>
        <authorList>
            <person name="Goeker M."/>
        </authorList>
    </citation>
    <scope>NUCLEOTIDE SEQUENCE [LARGE SCALE GENOMIC DNA]</scope>
    <source>
        <strain evidence="1 2">DSM 18921</strain>
    </source>
</reference>
<keyword evidence="2" id="KW-1185">Reference proteome</keyword>
<comment type="caution">
    <text evidence="1">The sequence shown here is derived from an EMBL/GenBank/DDBJ whole genome shotgun (WGS) entry which is preliminary data.</text>
</comment>